<evidence type="ECO:0000256" key="3">
    <source>
        <dbReference type="ARBA" id="ARBA00023136"/>
    </source>
</evidence>
<evidence type="ECO:0000313" key="8">
    <source>
        <dbReference type="EMBL" id="MBY0096982.1"/>
    </source>
</evidence>
<evidence type="ECO:0000256" key="4">
    <source>
        <dbReference type="ARBA" id="ARBA00023139"/>
    </source>
</evidence>
<keyword evidence="9" id="KW-1185">Reference proteome</keyword>
<dbReference type="PROSITE" id="PS51257">
    <property type="entry name" value="PROKAR_LIPOPROTEIN"/>
    <property type="match status" value="1"/>
</dbReference>
<dbReference type="PIRSF" id="PIRSF002854">
    <property type="entry name" value="MetQ"/>
    <property type="match status" value="1"/>
</dbReference>
<name>A0ABS7K3Z5_9BACI</name>
<keyword evidence="4" id="KW-0564">Palmitate</keyword>
<dbReference type="InterPro" id="IPR004872">
    <property type="entry name" value="Lipoprotein_NlpA"/>
</dbReference>
<dbReference type="SUPFAM" id="SSF53850">
    <property type="entry name" value="Periplasmic binding protein-like II"/>
    <property type="match status" value="1"/>
</dbReference>
<evidence type="ECO:0000256" key="1">
    <source>
        <dbReference type="ARBA" id="ARBA00004635"/>
    </source>
</evidence>
<evidence type="ECO:0000256" key="6">
    <source>
        <dbReference type="PIRNR" id="PIRNR002854"/>
    </source>
</evidence>
<sequence>MKKLLSFLILSLLVLGLAACGGGNEGNEEGSTGGEEEGNKKLVVGASVVPHAEVLEAAVPLLKEKGIDLEIQEFTDYILPNVALDSKEIDANYFQTPGYLALQMEENEDFDFVSVGEIHQEPIGIYSKEYDSLEELPEGAKIIMSDSLSDHGRILPIFEKEGLIKLKEGVGENARVDDIVENPKNLDFTTLIEARLLASSFESGEGDAVVINGNYALEGGINIEEDGIAFEGSDVVPPNLIVVRSEDKDREEIKALVEVLKSDEIRKFIEETYSGAVLLAE</sequence>
<evidence type="ECO:0000313" key="9">
    <source>
        <dbReference type="Proteomes" id="UP000769780"/>
    </source>
</evidence>
<reference evidence="8 9" key="1">
    <citation type="submission" date="2020-07" db="EMBL/GenBank/DDBJ databases">
        <title>Fungal Genomes of the International Space Station.</title>
        <authorList>
            <person name="Seuylemezian A."/>
            <person name="Singh N.K."/>
            <person name="Wood J."/>
            <person name="Venkateswaran K."/>
        </authorList>
    </citation>
    <scope>NUCLEOTIDE SEQUENCE [LARGE SCALE GENOMIC DNA]</scope>
    <source>
        <strain evidence="8 9">PL-B2</strain>
    </source>
</reference>
<accession>A0ABS7K3Z5</accession>
<dbReference type="EMBL" id="JACWFH010000009">
    <property type="protein sequence ID" value="MBY0096982.1"/>
    <property type="molecule type" value="Genomic_DNA"/>
</dbReference>
<dbReference type="RefSeq" id="WP_221873203.1">
    <property type="nucleotide sequence ID" value="NZ_JACWFH010000009.1"/>
</dbReference>
<dbReference type="Gene3D" id="3.40.190.10">
    <property type="entry name" value="Periplasmic binding protein-like II"/>
    <property type="match status" value="2"/>
</dbReference>
<dbReference type="Pfam" id="PF03180">
    <property type="entry name" value="Lipoprotein_9"/>
    <property type="match status" value="1"/>
</dbReference>
<keyword evidence="3" id="KW-0472">Membrane</keyword>
<feature type="signal peptide" evidence="7">
    <location>
        <begin position="1"/>
        <end position="18"/>
    </location>
</feature>
<gene>
    <name evidence="8" type="ORF">H0185_09185</name>
</gene>
<keyword evidence="5 6" id="KW-0449">Lipoprotein</keyword>
<organism evidence="8 9">
    <name type="scientific">Mesobacillus maritimus</name>
    <dbReference type="NCBI Taxonomy" id="1643336"/>
    <lineage>
        <taxon>Bacteria</taxon>
        <taxon>Bacillati</taxon>
        <taxon>Bacillota</taxon>
        <taxon>Bacilli</taxon>
        <taxon>Bacillales</taxon>
        <taxon>Bacillaceae</taxon>
        <taxon>Mesobacillus</taxon>
    </lineage>
</organism>
<feature type="chain" id="PRO_5045757989" description="Lipoprotein" evidence="7">
    <location>
        <begin position="19"/>
        <end position="281"/>
    </location>
</feature>
<protein>
    <recommendedName>
        <fullName evidence="6">Lipoprotein</fullName>
    </recommendedName>
</protein>
<dbReference type="Proteomes" id="UP000769780">
    <property type="component" value="Unassembled WGS sequence"/>
</dbReference>
<evidence type="ECO:0000256" key="5">
    <source>
        <dbReference type="ARBA" id="ARBA00023288"/>
    </source>
</evidence>
<comment type="subcellular location">
    <subcellularLocation>
        <location evidence="1">Membrane</location>
        <topology evidence="1">Lipid-anchor</topology>
    </subcellularLocation>
</comment>
<evidence type="ECO:0000256" key="7">
    <source>
        <dbReference type="SAM" id="SignalP"/>
    </source>
</evidence>
<dbReference type="PANTHER" id="PTHR30429">
    <property type="entry name" value="D-METHIONINE-BINDING LIPOPROTEIN METQ"/>
    <property type="match status" value="1"/>
</dbReference>
<evidence type="ECO:0000256" key="2">
    <source>
        <dbReference type="ARBA" id="ARBA00022729"/>
    </source>
</evidence>
<comment type="caution">
    <text evidence="8">The sequence shown here is derived from an EMBL/GenBank/DDBJ whole genome shotgun (WGS) entry which is preliminary data.</text>
</comment>
<dbReference type="PANTHER" id="PTHR30429:SF0">
    <property type="entry name" value="METHIONINE-BINDING LIPOPROTEIN METQ"/>
    <property type="match status" value="1"/>
</dbReference>
<proteinExistence type="inferred from homology"/>
<comment type="similarity">
    <text evidence="6">Belongs to the nlpA lipoprotein family.</text>
</comment>
<keyword evidence="2 7" id="KW-0732">Signal</keyword>